<dbReference type="InParanoid" id="Q0EVQ7"/>
<keyword evidence="1" id="KW-1133">Transmembrane helix</keyword>
<keyword evidence="1" id="KW-0812">Transmembrane</keyword>
<evidence type="ECO:0000313" key="3">
    <source>
        <dbReference type="Proteomes" id="UP000005297"/>
    </source>
</evidence>
<keyword evidence="3" id="KW-1185">Reference proteome</keyword>
<proteinExistence type="predicted"/>
<keyword evidence="1" id="KW-0472">Membrane</keyword>
<protein>
    <submittedName>
        <fullName evidence="2">Uncharacterized protein</fullName>
    </submittedName>
</protein>
<dbReference type="eggNOG" id="ENOG502ZMIM">
    <property type="taxonomic scope" value="Bacteria"/>
</dbReference>
<name>Q0EVQ7_9PROT</name>
<dbReference type="Proteomes" id="UP000005297">
    <property type="component" value="Unassembled WGS sequence"/>
</dbReference>
<evidence type="ECO:0000313" key="2">
    <source>
        <dbReference type="EMBL" id="EAU53369.1"/>
    </source>
</evidence>
<accession>Q0EVQ7</accession>
<evidence type="ECO:0000256" key="1">
    <source>
        <dbReference type="SAM" id="Phobius"/>
    </source>
</evidence>
<gene>
    <name evidence="2" type="ORF">SPV1_07381</name>
</gene>
<dbReference type="AlphaFoldDB" id="Q0EVQ7"/>
<dbReference type="STRING" id="314344.AL013_08220"/>
<comment type="caution">
    <text evidence="2">The sequence shown here is derived from an EMBL/GenBank/DDBJ whole genome shotgun (WGS) entry which is preliminary data.</text>
</comment>
<feature type="transmembrane region" description="Helical" evidence="1">
    <location>
        <begin position="12"/>
        <end position="35"/>
    </location>
</feature>
<sequence>MMFGIELQDGWTIYIWLISGAAILIAVVFGIRWAANNEQFDEDIKYLVFDDNDQDKMSADEFKKYQDVNTKQMARRTELQEEREAAAREQN</sequence>
<dbReference type="EMBL" id="AATS01000027">
    <property type="protein sequence ID" value="EAU53369.1"/>
    <property type="molecule type" value="Genomic_DNA"/>
</dbReference>
<reference evidence="2 3" key="1">
    <citation type="submission" date="2006-09" db="EMBL/GenBank/DDBJ databases">
        <authorList>
            <person name="Emerson D."/>
            <person name="Ferriera S."/>
            <person name="Johnson J."/>
            <person name="Kravitz S."/>
            <person name="Halpern A."/>
            <person name="Remington K."/>
            <person name="Beeson K."/>
            <person name="Tran B."/>
            <person name="Rogers Y.-H."/>
            <person name="Friedman R."/>
            <person name="Venter J.C."/>
        </authorList>
    </citation>
    <scope>NUCLEOTIDE SEQUENCE [LARGE SCALE GENOMIC DNA]</scope>
    <source>
        <strain evidence="2 3">PV-1</strain>
    </source>
</reference>
<organism evidence="2 3">
    <name type="scientific">Mariprofundus ferrooxydans PV-1</name>
    <dbReference type="NCBI Taxonomy" id="314345"/>
    <lineage>
        <taxon>Bacteria</taxon>
        <taxon>Pseudomonadati</taxon>
        <taxon>Pseudomonadota</taxon>
        <taxon>Candidatius Mariprofundia</taxon>
        <taxon>Mariprofundales</taxon>
        <taxon>Mariprofundaceae</taxon>
        <taxon>Mariprofundus</taxon>
    </lineage>
</organism>
<dbReference type="HOGENOM" id="CLU_186945_0_0_0"/>